<dbReference type="CDD" id="cd02869">
    <property type="entry name" value="PseudoU_synth_RluA_like"/>
    <property type="match status" value="1"/>
</dbReference>
<organism evidence="6 7">
    <name type="scientific">Megasphaera hexanoica</name>
    <dbReference type="NCBI Taxonomy" id="1675036"/>
    <lineage>
        <taxon>Bacteria</taxon>
        <taxon>Bacillati</taxon>
        <taxon>Bacillota</taxon>
        <taxon>Negativicutes</taxon>
        <taxon>Veillonellales</taxon>
        <taxon>Veillonellaceae</taxon>
        <taxon>Megasphaera</taxon>
    </lineage>
</organism>
<dbReference type="AlphaFoldDB" id="A0A848BWR9"/>
<dbReference type="NCBIfam" id="TIGR00005">
    <property type="entry name" value="rluA_subfam"/>
    <property type="match status" value="1"/>
</dbReference>
<accession>A0A848BWR9</accession>
<comment type="caution">
    <text evidence="6">The sequence shown here is derived from an EMBL/GenBank/DDBJ whole genome shotgun (WGS) entry which is preliminary data.</text>
</comment>
<sequence>MIEVIVGRLEKKTSLLGALRHAGVSATMRRRIKHNGICTCNGRAADTRDFVSTGDVIRVELPESNPFQPEPIPVEIAYEDDYIIAVNKPAGLLMHPTSGAHDGTLANALAWYYQKTGQNCSYHPMHRLDRNTSGLCLIAKQPQIQYAFSRQHLDYHRYYLAVAEGRFPARRLTIHWPISRAPDSIILRRTDADGKPAHTDIQCLAVTDDFSLLQVTLHTGRTHQIRVHCASLGHPLCGDDLYGGSRTKIARQALHAFRIQFTHPVSGTFITVNSPLPADMQQLFCCAGWDYHNLVPL</sequence>
<dbReference type="GO" id="GO:0140098">
    <property type="term" value="F:catalytic activity, acting on RNA"/>
    <property type="evidence" value="ECO:0007669"/>
    <property type="project" value="UniProtKB-ARBA"/>
</dbReference>
<dbReference type="RefSeq" id="WP_059077357.1">
    <property type="nucleotide sequence ID" value="NZ_JABAFG010000013.1"/>
</dbReference>
<comment type="function">
    <text evidence="4">Responsible for synthesis of pseudouridine from uracil.</text>
</comment>
<comment type="similarity">
    <text evidence="2 4">Belongs to the pseudouridine synthase RluA family.</text>
</comment>
<evidence type="ECO:0000256" key="2">
    <source>
        <dbReference type="ARBA" id="ARBA00010876"/>
    </source>
</evidence>
<evidence type="ECO:0000313" key="6">
    <source>
        <dbReference type="EMBL" id="NME28694.1"/>
    </source>
</evidence>
<dbReference type="InterPro" id="IPR050188">
    <property type="entry name" value="RluA_PseudoU_synthase"/>
</dbReference>
<evidence type="ECO:0000256" key="4">
    <source>
        <dbReference type="RuleBase" id="RU362028"/>
    </source>
</evidence>
<keyword evidence="4" id="KW-0413">Isomerase</keyword>
<evidence type="ECO:0000313" key="7">
    <source>
        <dbReference type="Proteomes" id="UP000591071"/>
    </source>
</evidence>
<reference evidence="6 7" key="1">
    <citation type="submission" date="2020-04" db="EMBL/GenBank/DDBJ databases">
        <authorList>
            <person name="Hitch T.C.A."/>
            <person name="Wylensek D."/>
            <person name="Clavel T."/>
        </authorList>
    </citation>
    <scope>NUCLEOTIDE SEQUENCE [LARGE SCALE GENOMIC DNA]</scope>
    <source>
        <strain evidence="6 7">Oil-RF-744-FAT-WT-6-1</strain>
    </source>
</reference>
<dbReference type="GO" id="GO:0009982">
    <property type="term" value="F:pseudouridine synthase activity"/>
    <property type="evidence" value="ECO:0007669"/>
    <property type="project" value="InterPro"/>
</dbReference>
<dbReference type="EC" id="5.4.99.-" evidence="4"/>
<dbReference type="PANTHER" id="PTHR21600:SF87">
    <property type="entry name" value="RNA PSEUDOURIDYLATE SYNTHASE DOMAIN-CONTAINING PROTEIN 1"/>
    <property type="match status" value="1"/>
</dbReference>
<evidence type="ECO:0000256" key="3">
    <source>
        <dbReference type="PIRSR" id="PIRSR606225-1"/>
    </source>
</evidence>
<evidence type="ECO:0000256" key="1">
    <source>
        <dbReference type="ARBA" id="ARBA00000073"/>
    </source>
</evidence>
<protein>
    <recommendedName>
        <fullName evidence="4">Pseudouridine synthase</fullName>
        <ecNumber evidence="4">5.4.99.-</ecNumber>
    </recommendedName>
</protein>
<dbReference type="InterPro" id="IPR006145">
    <property type="entry name" value="PsdUridine_synth_RsuA/RluA"/>
</dbReference>
<dbReference type="Gene3D" id="3.30.2350.10">
    <property type="entry name" value="Pseudouridine synthase"/>
    <property type="match status" value="1"/>
</dbReference>
<comment type="catalytic activity">
    <reaction evidence="1 4">
        <text>a uridine in RNA = a pseudouridine in RNA</text>
        <dbReference type="Rhea" id="RHEA:48348"/>
        <dbReference type="Rhea" id="RHEA-COMP:12068"/>
        <dbReference type="Rhea" id="RHEA-COMP:12069"/>
        <dbReference type="ChEBI" id="CHEBI:65314"/>
        <dbReference type="ChEBI" id="CHEBI:65315"/>
    </reaction>
</comment>
<dbReference type="EMBL" id="JABAFG010000013">
    <property type="protein sequence ID" value="NME28694.1"/>
    <property type="molecule type" value="Genomic_DNA"/>
</dbReference>
<dbReference type="Pfam" id="PF00849">
    <property type="entry name" value="PseudoU_synth_2"/>
    <property type="match status" value="1"/>
</dbReference>
<dbReference type="Proteomes" id="UP000591071">
    <property type="component" value="Unassembled WGS sequence"/>
</dbReference>
<name>A0A848BWR9_9FIRM</name>
<dbReference type="PANTHER" id="PTHR21600">
    <property type="entry name" value="MITOCHONDRIAL RNA PSEUDOURIDINE SYNTHASE"/>
    <property type="match status" value="1"/>
</dbReference>
<evidence type="ECO:0000259" key="5">
    <source>
        <dbReference type="Pfam" id="PF00849"/>
    </source>
</evidence>
<dbReference type="InterPro" id="IPR006225">
    <property type="entry name" value="PsdUridine_synth_RluC/D"/>
</dbReference>
<dbReference type="InterPro" id="IPR020103">
    <property type="entry name" value="PsdUridine_synth_cat_dom_sf"/>
</dbReference>
<feature type="active site" evidence="3">
    <location>
        <position position="129"/>
    </location>
</feature>
<gene>
    <name evidence="6" type="ORF">HF872_08685</name>
</gene>
<proteinExistence type="inferred from homology"/>
<dbReference type="GO" id="GO:0000455">
    <property type="term" value="P:enzyme-directed rRNA pseudouridine synthesis"/>
    <property type="evidence" value="ECO:0007669"/>
    <property type="project" value="TreeGrafter"/>
</dbReference>
<dbReference type="SUPFAM" id="SSF55120">
    <property type="entry name" value="Pseudouridine synthase"/>
    <property type="match status" value="1"/>
</dbReference>
<dbReference type="GO" id="GO:0003723">
    <property type="term" value="F:RNA binding"/>
    <property type="evidence" value="ECO:0007669"/>
    <property type="project" value="InterPro"/>
</dbReference>
<feature type="domain" description="Pseudouridine synthase RsuA/RluA-like" evidence="5">
    <location>
        <begin position="83"/>
        <end position="231"/>
    </location>
</feature>